<reference evidence="1 2" key="1">
    <citation type="submission" date="2019-07" db="EMBL/GenBank/DDBJ databases">
        <title>Whole genome shotgun sequence of Enterococcus thailandicus NBRC 101867.</title>
        <authorList>
            <person name="Hosoyama A."/>
            <person name="Uohara A."/>
            <person name="Ohji S."/>
            <person name="Ichikawa N."/>
        </authorList>
    </citation>
    <scope>NUCLEOTIDE SEQUENCE [LARGE SCALE GENOMIC DNA]</scope>
    <source>
        <strain evidence="1 2">NBRC 101867</strain>
    </source>
</reference>
<gene>
    <name evidence="1" type="ORF">ETH01_08470</name>
</gene>
<name>A0A510WIJ8_ENTTH</name>
<dbReference type="RefSeq" id="WP_071868172.1">
    <property type="nucleotide sequence ID" value="NZ_BJUG01000003.1"/>
</dbReference>
<protein>
    <submittedName>
        <fullName evidence="1">Uncharacterized protein</fullName>
    </submittedName>
</protein>
<dbReference type="Proteomes" id="UP000321361">
    <property type="component" value="Unassembled WGS sequence"/>
</dbReference>
<evidence type="ECO:0000313" key="2">
    <source>
        <dbReference type="Proteomes" id="UP000321361"/>
    </source>
</evidence>
<dbReference type="EMBL" id="BJUG01000003">
    <property type="protein sequence ID" value="GEK36560.1"/>
    <property type="molecule type" value="Genomic_DNA"/>
</dbReference>
<sequence>MVNQFYTKGKQFDYLDFESELRRLGKKKYVTKIFQEAENDYDLFLAKIKSLGLEIDEYSVKQHNNPFLKNYDIIFQKELSSENKEKILNHLFQVDQLNHFFVNSNIAIDKIIEENSEQTNFLLSQFIVYLEYCLRLLRNGDITDISLEETTTSFDYYITSSGVILKYLLHKISFNNQRGCNRIFSEEDLLWNLNVYNNYVERDNLMDAFEYWKYSRIEIIERESTPLVDFADEEFNRAVLVGNFRHKNFMRDIELDIVNYKKDRGIIKSDDSLIRFISIMFQMNYAYDTLAKKI</sequence>
<comment type="caution">
    <text evidence="1">The sequence shown here is derived from an EMBL/GenBank/DDBJ whole genome shotgun (WGS) entry which is preliminary data.</text>
</comment>
<organism evidence="1 2">
    <name type="scientific">Enterococcus thailandicus</name>
    <dbReference type="NCBI Taxonomy" id="417368"/>
    <lineage>
        <taxon>Bacteria</taxon>
        <taxon>Bacillati</taxon>
        <taxon>Bacillota</taxon>
        <taxon>Bacilli</taxon>
        <taxon>Lactobacillales</taxon>
        <taxon>Enterococcaceae</taxon>
        <taxon>Enterococcus</taxon>
    </lineage>
</organism>
<dbReference type="AlphaFoldDB" id="A0A510WIJ8"/>
<proteinExistence type="predicted"/>
<evidence type="ECO:0000313" key="1">
    <source>
        <dbReference type="EMBL" id="GEK36560.1"/>
    </source>
</evidence>
<accession>A0A510WIJ8</accession>